<organism evidence="3 4">
    <name type="scientific">Paenibacillus cremeus</name>
    <dbReference type="NCBI Taxonomy" id="2163881"/>
    <lineage>
        <taxon>Bacteria</taxon>
        <taxon>Bacillati</taxon>
        <taxon>Bacillota</taxon>
        <taxon>Bacilli</taxon>
        <taxon>Bacillales</taxon>
        <taxon>Paenibacillaceae</taxon>
        <taxon>Paenibacillus</taxon>
    </lineage>
</organism>
<keyword evidence="4" id="KW-1185">Reference proteome</keyword>
<evidence type="ECO:0000256" key="1">
    <source>
        <dbReference type="SAM" id="SignalP"/>
    </source>
</evidence>
<sequence length="592" mass="65528">MLTIRQLFMTVGAAVCALGTLMTAGTALAAVPEHTQILVYPGSTSTYINGVKQESQTAVLERGGRYYLPVSELTAWFGVPVKWQEAKGAVQLTTPSAFLEFTLAAGTLQINGGESRAWDKNVLLQNDRLYVELSWLKQFISYQAKADQELKRVELDYLKSGDSALFHNDAMPNVKPVAKFTVDKDSYRIGEPIHYTDLSYDPKGTELKDINWTGNAGVIFTPGLYKVSLEVKDSLGNVSDTFSRNILVKDEPYLDPFEYKVYYEPVGTYVKEEESDLRKYLRGIPQLKKDESKPTDRPLIVSDSPETFKGKGYLYQEKVNGKARLYADHVNGTDRKMKFAIVVRNPYPDRSVTIKTTNQGEVYPSIYANLIGNEATIGFLQNENAGMSDSMVLGPYESAYYKVMPDFYPGQGMNVLYDVETDGDAYFSFVAMEQGDTLKDIGGYPRLPYSGNVRGTFSVSAVTWDVYASDLTKPSSFAIGDGTSDKFVTGADFLTLEPSLNLGNYGVVYKIHIDKPSKMALLVLPRGGVFKGPFLVNGRIVQTPPSGVMMDYQGYTIIARTDGTEPSLDIDFSPAAGSAFPIDVILYPLNRK</sequence>
<name>A0A559KHY9_9BACL</name>
<feature type="signal peptide" evidence="1">
    <location>
        <begin position="1"/>
        <end position="29"/>
    </location>
</feature>
<accession>A0A559KHY9</accession>
<feature type="domain" description="Copper amine oxidase-like N-terminal" evidence="2">
    <location>
        <begin position="48"/>
        <end position="154"/>
    </location>
</feature>
<dbReference type="OrthoDB" id="25008at2"/>
<dbReference type="Proteomes" id="UP000317036">
    <property type="component" value="Unassembled WGS sequence"/>
</dbReference>
<proteinExistence type="predicted"/>
<reference evidence="3 4" key="1">
    <citation type="submission" date="2019-07" db="EMBL/GenBank/DDBJ databases">
        <authorList>
            <person name="Kim J."/>
        </authorList>
    </citation>
    <scope>NUCLEOTIDE SEQUENCE [LARGE SCALE GENOMIC DNA]</scope>
    <source>
        <strain evidence="3 4">JC52</strain>
    </source>
</reference>
<dbReference type="AlphaFoldDB" id="A0A559KHY9"/>
<dbReference type="SUPFAM" id="SSF55383">
    <property type="entry name" value="Copper amine oxidase, domain N"/>
    <property type="match status" value="1"/>
</dbReference>
<evidence type="ECO:0000313" key="3">
    <source>
        <dbReference type="EMBL" id="TVY11736.1"/>
    </source>
</evidence>
<dbReference type="Pfam" id="PF07833">
    <property type="entry name" value="Cu_amine_oxidN1"/>
    <property type="match status" value="1"/>
</dbReference>
<dbReference type="InterPro" id="IPR012854">
    <property type="entry name" value="Cu_amine_oxidase-like_N"/>
</dbReference>
<gene>
    <name evidence="3" type="ORF">FPZ49_00110</name>
</gene>
<dbReference type="EMBL" id="VNJI01000001">
    <property type="protein sequence ID" value="TVY11736.1"/>
    <property type="molecule type" value="Genomic_DNA"/>
</dbReference>
<dbReference type="InterPro" id="IPR036582">
    <property type="entry name" value="Mao_N_sf"/>
</dbReference>
<comment type="caution">
    <text evidence="3">The sequence shown here is derived from an EMBL/GenBank/DDBJ whole genome shotgun (WGS) entry which is preliminary data.</text>
</comment>
<dbReference type="SUPFAM" id="SSF49299">
    <property type="entry name" value="PKD domain"/>
    <property type="match status" value="1"/>
</dbReference>
<dbReference type="RefSeq" id="WP_144842319.1">
    <property type="nucleotide sequence ID" value="NZ_VNJI01000001.1"/>
</dbReference>
<keyword evidence="1" id="KW-0732">Signal</keyword>
<evidence type="ECO:0000259" key="2">
    <source>
        <dbReference type="Pfam" id="PF07833"/>
    </source>
</evidence>
<evidence type="ECO:0000313" key="4">
    <source>
        <dbReference type="Proteomes" id="UP000317036"/>
    </source>
</evidence>
<feature type="chain" id="PRO_5022210293" evidence="1">
    <location>
        <begin position="30"/>
        <end position="592"/>
    </location>
</feature>
<dbReference type="InterPro" id="IPR035986">
    <property type="entry name" value="PKD_dom_sf"/>
</dbReference>
<protein>
    <submittedName>
        <fullName evidence="3">Copper amine oxidase N-terminal domain-containing protein</fullName>
    </submittedName>
</protein>